<dbReference type="Proteomes" id="UP000192220">
    <property type="component" value="Unplaced"/>
</dbReference>
<feature type="region of interest" description="Disordered" evidence="3">
    <location>
        <begin position="108"/>
        <end position="127"/>
    </location>
</feature>
<dbReference type="STRING" id="52670.A0A2I4AZ99"/>
<dbReference type="RefSeq" id="XP_013860811.1">
    <property type="nucleotide sequence ID" value="XM_014005357.1"/>
</dbReference>
<dbReference type="GeneID" id="106515518"/>
<dbReference type="GO" id="GO:0006357">
    <property type="term" value="P:regulation of transcription by RNA polymerase II"/>
    <property type="evidence" value="ECO:0007669"/>
    <property type="project" value="TreeGrafter"/>
</dbReference>
<dbReference type="GO" id="GO:0043122">
    <property type="term" value="P:regulation of canonical NF-kappaB signal transduction"/>
    <property type="evidence" value="ECO:0007669"/>
    <property type="project" value="UniProtKB-ARBA"/>
</dbReference>
<dbReference type="GO" id="GO:0005737">
    <property type="term" value="C:cytoplasm"/>
    <property type="evidence" value="ECO:0007669"/>
    <property type="project" value="UniProtKB-ARBA"/>
</dbReference>
<dbReference type="Gene3D" id="1.20.5.990">
    <property type="entry name" value="Nemo cc2-lz domain - 1d5 darpin complex"/>
    <property type="match status" value="1"/>
</dbReference>
<dbReference type="KEGG" id="alim:106515518"/>
<feature type="coiled-coil region" evidence="2">
    <location>
        <begin position="202"/>
        <end position="243"/>
    </location>
</feature>
<keyword evidence="4" id="KW-1185">Reference proteome</keyword>
<gene>
    <name evidence="5" type="primary">LOC106515518</name>
</gene>
<dbReference type="PANTHER" id="PTHR31882:SF2">
    <property type="entry name" value="TNFAIP3-INTERACTING PROTEIN 3"/>
    <property type="match status" value="1"/>
</dbReference>
<dbReference type="OrthoDB" id="5969558at2759"/>
<evidence type="ECO:0000256" key="1">
    <source>
        <dbReference type="ARBA" id="ARBA00023054"/>
    </source>
</evidence>
<keyword evidence="1 2" id="KW-0175">Coiled coil</keyword>
<sequence>MESPAVTQSTDHKRVSRLYPSLPSTNRFEVCLPLGFAGEKLHTKKSESPPRYLPADTQSEEPISTYERTKAEIFVLEEQNKELLAINKKWAKEYRTMEQFYREKVKLSKVSRHNNPSDEEKSDKEERRVVFFEGEENVKTDRQTREDGADELRAQNRALARRGRHQQEEIRRLNKALEEALLASRQRERSGESSQDVWKHQAELYKEDFKKERADREKLKGKYLDLEKRCQKLHRELNVLKSQVTLPRPAHCCSCTNRVKYSNWEVNQPHT</sequence>
<accession>A0A2I4AZ99</accession>
<proteinExistence type="predicted"/>
<dbReference type="GO" id="GO:0071222">
    <property type="term" value="P:cellular response to lipopolysaccharide"/>
    <property type="evidence" value="ECO:0007669"/>
    <property type="project" value="TreeGrafter"/>
</dbReference>
<feature type="compositionally biased region" description="Basic and acidic residues" evidence="3">
    <location>
        <begin position="115"/>
        <end position="127"/>
    </location>
</feature>
<evidence type="ECO:0000313" key="4">
    <source>
        <dbReference type="Proteomes" id="UP000192220"/>
    </source>
</evidence>
<evidence type="ECO:0000256" key="3">
    <source>
        <dbReference type="SAM" id="MobiDB-lite"/>
    </source>
</evidence>
<dbReference type="AlphaFoldDB" id="A0A2I4AZ99"/>
<dbReference type="InParanoid" id="A0A2I4AZ99"/>
<evidence type="ECO:0000313" key="5">
    <source>
        <dbReference type="RefSeq" id="XP_013860811.1"/>
    </source>
</evidence>
<protein>
    <submittedName>
        <fullName evidence="5">TNFAIP3-interacting protein 3</fullName>
    </submittedName>
</protein>
<dbReference type="PANTHER" id="PTHR31882">
    <property type="entry name" value="TNFAIP3-INTERACTING PROTEIN COILED COIL FAMILY MEMBER"/>
    <property type="match status" value="1"/>
</dbReference>
<name>A0A2I4AZ99_AUSLI</name>
<evidence type="ECO:0000256" key="2">
    <source>
        <dbReference type="SAM" id="Coils"/>
    </source>
</evidence>
<feature type="region of interest" description="Disordered" evidence="3">
    <location>
        <begin position="42"/>
        <end position="64"/>
    </location>
</feature>
<reference evidence="5" key="1">
    <citation type="submission" date="2025-08" db="UniProtKB">
        <authorList>
            <consortium name="RefSeq"/>
        </authorList>
    </citation>
    <scope>IDENTIFICATION</scope>
    <source>
        <strain evidence="5">Quisiro</strain>
        <tissue evidence="5">Liver</tissue>
    </source>
</reference>
<organism evidence="4 5">
    <name type="scientific">Austrofundulus limnaeus</name>
    <name type="common">Annual killifish</name>
    <dbReference type="NCBI Taxonomy" id="52670"/>
    <lineage>
        <taxon>Eukaryota</taxon>
        <taxon>Metazoa</taxon>
        <taxon>Chordata</taxon>
        <taxon>Craniata</taxon>
        <taxon>Vertebrata</taxon>
        <taxon>Euteleostomi</taxon>
        <taxon>Actinopterygii</taxon>
        <taxon>Neopterygii</taxon>
        <taxon>Teleostei</taxon>
        <taxon>Neoteleostei</taxon>
        <taxon>Acanthomorphata</taxon>
        <taxon>Ovalentaria</taxon>
        <taxon>Atherinomorphae</taxon>
        <taxon>Cyprinodontiformes</taxon>
        <taxon>Rivulidae</taxon>
        <taxon>Austrofundulus</taxon>
    </lineage>
</organism>